<dbReference type="AlphaFoldDB" id="A0A6J7RGP2"/>
<dbReference type="EMBL" id="CAFBOS010000337">
    <property type="protein sequence ID" value="CAB5027916.1"/>
    <property type="molecule type" value="Genomic_DNA"/>
</dbReference>
<sequence length="170" mass="18625">MRVARYIATARDEAEHRFPDVADHWAAYALAELAHWPGTSVLDEELTAYARHVGELESLSIRYESQRTGSTFSRLTRGQIALGAGVGALTEALASLRSVPALSATDSLRDRSLCGAGVLLDRQTTATEAERYPNPERARGAWIREGQTQIDDQQHALSALLLIRDLQATP</sequence>
<name>A0A6J7RGP2_9ZZZZ</name>
<reference evidence="1" key="1">
    <citation type="submission" date="2020-05" db="EMBL/GenBank/DDBJ databases">
        <authorList>
            <person name="Chiriac C."/>
            <person name="Salcher M."/>
            <person name="Ghai R."/>
            <person name="Kavagutti S V."/>
        </authorList>
    </citation>
    <scope>NUCLEOTIDE SEQUENCE</scope>
</reference>
<organism evidence="1">
    <name type="scientific">freshwater metagenome</name>
    <dbReference type="NCBI Taxonomy" id="449393"/>
    <lineage>
        <taxon>unclassified sequences</taxon>
        <taxon>metagenomes</taxon>
        <taxon>ecological metagenomes</taxon>
    </lineage>
</organism>
<accession>A0A6J7RGP2</accession>
<gene>
    <name evidence="1" type="ORF">UFOPK3967_03199</name>
</gene>
<protein>
    <submittedName>
        <fullName evidence="1">Unannotated protein</fullName>
    </submittedName>
</protein>
<proteinExistence type="predicted"/>
<evidence type="ECO:0000313" key="1">
    <source>
        <dbReference type="EMBL" id="CAB5027916.1"/>
    </source>
</evidence>